<organism evidence="2 3">
    <name type="scientific">Ambrosia artemisiifolia</name>
    <name type="common">Common ragweed</name>
    <dbReference type="NCBI Taxonomy" id="4212"/>
    <lineage>
        <taxon>Eukaryota</taxon>
        <taxon>Viridiplantae</taxon>
        <taxon>Streptophyta</taxon>
        <taxon>Embryophyta</taxon>
        <taxon>Tracheophyta</taxon>
        <taxon>Spermatophyta</taxon>
        <taxon>Magnoliopsida</taxon>
        <taxon>eudicotyledons</taxon>
        <taxon>Gunneridae</taxon>
        <taxon>Pentapetalae</taxon>
        <taxon>asterids</taxon>
        <taxon>campanulids</taxon>
        <taxon>Asterales</taxon>
        <taxon>Asteraceae</taxon>
        <taxon>Asteroideae</taxon>
        <taxon>Heliantheae alliance</taxon>
        <taxon>Heliantheae</taxon>
        <taxon>Ambrosia</taxon>
    </lineage>
</organism>
<dbReference type="AlphaFoldDB" id="A0AAD5GP02"/>
<sequence>MHGILRLLSITVWSMAIFGLQIVSLNRIFLEMKYMVEPIGYGAMDGELSLIYEYTQFSKRVVEAEMPGPNKTVVFISEDGCLGYIEENFCVDHSDKF</sequence>
<dbReference type="EMBL" id="JAMZMK010006272">
    <property type="protein sequence ID" value="KAI7749815.1"/>
    <property type="molecule type" value="Genomic_DNA"/>
</dbReference>
<evidence type="ECO:0000313" key="2">
    <source>
        <dbReference type="EMBL" id="KAI7749815.1"/>
    </source>
</evidence>
<keyword evidence="1" id="KW-0812">Transmembrane</keyword>
<dbReference type="Proteomes" id="UP001206925">
    <property type="component" value="Unassembled WGS sequence"/>
</dbReference>
<keyword evidence="1" id="KW-0472">Membrane</keyword>
<feature type="transmembrane region" description="Helical" evidence="1">
    <location>
        <begin position="6"/>
        <end position="25"/>
    </location>
</feature>
<proteinExistence type="predicted"/>
<accession>A0AAD5GP02</accession>
<gene>
    <name evidence="2" type="ORF">M8C21_011769</name>
</gene>
<name>A0AAD5GP02_AMBAR</name>
<reference evidence="2" key="1">
    <citation type="submission" date="2022-06" db="EMBL/GenBank/DDBJ databases">
        <title>Uncovering the hologenomic basis of an extraordinary plant invasion.</title>
        <authorList>
            <person name="Bieker V.C."/>
            <person name="Martin M.D."/>
            <person name="Gilbert T."/>
            <person name="Hodgins K."/>
            <person name="Battlay P."/>
            <person name="Petersen B."/>
            <person name="Wilson J."/>
        </authorList>
    </citation>
    <scope>NUCLEOTIDE SEQUENCE</scope>
    <source>
        <strain evidence="2">AA19_3_7</strain>
        <tissue evidence="2">Leaf</tissue>
    </source>
</reference>
<keyword evidence="1" id="KW-1133">Transmembrane helix</keyword>
<evidence type="ECO:0000256" key="1">
    <source>
        <dbReference type="SAM" id="Phobius"/>
    </source>
</evidence>
<keyword evidence="3" id="KW-1185">Reference proteome</keyword>
<protein>
    <submittedName>
        <fullName evidence="2">Uncharacterized protein</fullName>
    </submittedName>
</protein>
<evidence type="ECO:0000313" key="3">
    <source>
        <dbReference type="Proteomes" id="UP001206925"/>
    </source>
</evidence>
<comment type="caution">
    <text evidence="2">The sequence shown here is derived from an EMBL/GenBank/DDBJ whole genome shotgun (WGS) entry which is preliminary data.</text>
</comment>